<reference evidence="3" key="1">
    <citation type="journal article" date="2020" name="Stud. Mycol.">
        <title>101 Dothideomycetes genomes: a test case for predicting lifestyles and emergence of pathogens.</title>
        <authorList>
            <person name="Haridas S."/>
            <person name="Albert R."/>
            <person name="Binder M."/>
            <person name="Bloem J."/>
            <person name="Labutti K."/>
            <person name="Salamov A."/>
            <person name="Andreopoulos B."/>
            <person name="Baker S."/>
            <person name="Barry K."/>
            <person name="Bills G."/>
            <person name="Bluhm B."/>
            <person name="Cannon C."/>
            <person name="Castanera R."/>
            <person name="Culley D."/>
            <person name="Daum C."/>
            <person name="Ezra D."/>
            <person name="Gonzalez J."/>
            <person name="Henrissat B."/>
            <person name="Kuo A."/>
            <person name="Liang C."/>
            <person name="Lipzen A."/>
            <person name="Lutzoni F."/>
            <person name="Magnuson J."/>
            <person name="Mondo S."/>
            <person name="Nolan M."/>
            <person name="Ohm R."/>
            <person name="Pangilinan J."/>
            <person name="Park H.-J."/>
            <person name="Ramirez L."/>
            <person name="Alfaro M."/>
            <person name="Sun H."/>
            <person name="Tritt A."/>
            <person name="Yoshinaga Y."/>
            <person name="Zwiers L.-H."/>
            <person name="Turgeon B."/>
            <person name="Goodwin S."/>
            <person name="Spatafora J."/>
            <person name="Crous P."/>
            <person name="Grigoriev I."/>
        </authorList>
    </citation>
    <scope>NUCLEOTIDE SEQUENCE</scope>
    <source>
        <strain evidence="3">CBS 262.69</strain>
    </source>
</reference>
<protein>
    <recommendedName>
        <fullName evidence="5">PPP4R2-domain-containing protein</fullName>
    </recommendedName>
</protein>
<evidence type="ECO:0000256" key="2">
    <source>
        <dbReference type="SAM" id="MobiDB-lite"/>
    </source>
</evidence>
<dbReference type="GO" id="GO:0005634">
    <property type="term" value="C:nucleus"/>
    <property type="evidence" value="ECO:0007669"/>
    <property type="project" value="TreeGrafter"/>
</dbReference>
<dbReference type="AlphaFoldDB" id="A0A6G1I089"/>
<name>A0A6G1I089_9PEZI</name>
<dbReference type="GO" id="GO:0019888">
    <property type="term" value="F:protein phosphatase regulator activity"/>
    <property type="evidence" value="ECO:0007669"/>
    <property type="project" value="InterPro"/>
</dbReference>
<evidence type="ECO:0000313" key="4">
    <source>
        <dbReference type="Proteomes" id="UP000799640"/>
    </source>
</evidence>
<dbReference type="PANTHER" id="PTHR16487:SF0">
    <property type="entry name" value="PROTEIN PHOSPHATASE 4 REGULATORY SUBUNIT 2-RELATED"/>
    <property type="match status" value="1"/>
</dbReference>
<evidence type="ECO:0000313" key="3">
    <source>
        <dbReference type="EMBL" id="KAF2401581.1"/>
    </source>
</evidence>
<keyword evidence="4" id="KW-1185">Reference proteome</keyword>
<feature type="region of interest" description="Disordered" evidence="2">
    <location>
        <begin position="45"/>
        <end position="113"/>
    </location>
</feature>
<dbReference type="EMBL" id="ML996692">
    <property type="protein sequence ID" value="KAF2401581.1"/>
    <property type="molecule type" value="Genomic_DNA"/>
</dbReference>
<dbReference type="Pfam" id="PF09184">
    <property type="entry name" value="PPP4R2"/>
    <property type="match status" value="1"/>
</dbReference>
<feature type="compositionally biased region" description="Basic and acidic residues" evidence="2">
    <location>
        <begin position="410"/>
        <end position="428"/>
    </location>
</feature>
<dbReference type="OrthoDB" id="341898at2759"/>
<evidence type="ECO:0000256" key="1">
    <source>
        <dbReference type="ARBA" id="ARBA00009207"/>
    </source>
</evidence>
<feature type="compositionally biased region" description="Gly residues" evidence="2">
    <location>
        <begin position="360"/>
        <end position="369"/>
    </location>
</feature>
<feature type="compositionally biased region" description="Pro residues" evidence="2">
    <location>
        <begin position="84"/>
        <end position="93"/>
    </location>
</feature>
<feature type="region of interest" description="Disordered" evidence="2">
    <location>
        <begin position="304"/>
        <end position="428"/>
    </location>
</feature>
<feature type="compositionally biased region" description="Polar residues" evidence="2">
    <location>
        <begin position="64"/>
        <end position="82"/>
    </location>
</feature>
<dbReference type="PANTHER" id="PTHR16487">
    <property type="entry name" value="PPP4R2-RELATED PROTEIN"/>
    <property type="match status" value="1"/>
</dbReference>
<dbReference type="GO" id="GO:0005737">
    <property type="term" value="C:cytoplasm"/>
    <property type="evidence" value="ECO:0007669"/>
    <property type="project" value="TreeGrafter"/>
</dbReference>
<feature type="region of interest" description="Disordered" evidence="2">
    <location>
        <begin position="221"/>
        <end position="246"/>
    </location>
</feature>
<feature type="compositionally biased region" description="Basic and acidic residues" evidence="2">
    <location>
        <begin position="103"/>
        <end position="113"/>
    </location>
</feature>
<proteinExistence type="inferred from homology"/>
<dbReference type="Proteomes" id="UP000799640">
    <property type="component" value="Unassembled WGS sequence"/>
</dbReference>
<dbReference type="GO" id="GO:0030289">
    <property type="term" value="C:protein phosphatase 4 complex"/>
    <property type="evidence" value="ECO:0007669"/>
    <property type="project" value="InterPro"/>
</dbReference>
<dbReference type="InterPro" id="IPR015267">
    <property type="entry name" value="PPP4R2"/>
</dbReference>
<gene>
    <name evidence="3" type="ORF">EJ06DRAFT_349829</name>
</gene>
<feature type="compositionally biased region" description="Basic and acidic residues" evidence="2">
    <location>
        <begin position="342"/>
        <end position="352"/>
    </location>
</feature>
<organism evidence="3 4">
    <name type="scientific">Trichodelitschia bisporula</name>
    <dbReference type="NCBI Taxonomy" id="703511"/>
    <lineage>
        <taxon>Eukaryota</taxon>
        <taxon>Fungi</taxon>
        <taxon>Dikarya</taxon>
        <taxon>Ascomycota</taxon>
        <taxon>Pezizomycotina</taxon>
        <taxon>Dothideomycetes</taxon>
        <taxon>Dothideomycetes incertae sedis</taxon>
        <taxon>Phaeotrichales</taxon>
        <taxon>Phaeotrichaceae</taxon>
        <taxon>Trichodelitschia</taxon>
    </lineage>
</organism>
<comment type="similarity">
    <text evidence="1">Belongs to the PPP4R2 family.</text>
</comment>
<sequence length="428" mass="46004">MLISTEELLEQATIDGSFPPEEWPHVLGEVLDEIELIVRNKFPAPELLPRPPVVPSQGPREEVTVSSSQLTTSIDSQATNKENAPPPARPPIPTFSAGQSRAPDTDYRPEPPHSAELTRLLASITDTLRDNFPTHPPHTVQRLAELVLRPKQHYRFLPPYLRALDRVINVSSNTAAFPIPGASLPSTITLNGFLGASFDATPALGSDESLGGALLTPIPWLSRSPASSSDRDLRSDSVDAGELNGINGEGRIETVSVVNGVMAPVDTAMTTELALRAEGAVTQGELIRQEQEAGVVRRVDDEMGGLEEEEPHARGPPEIDAVDTGPQRPPHALDLDAAVGRSRREGSVDRELAPVVAGQGEVGMGGMDGAGSEEKGDDKKDEEDKKHAEEKQEVRQETKAAEDAEEVEVKEEASKDDAIKDENATDGK</sequence>
<accession>A0A6G1I089</accession>
<evidence type="ECO:0008006" key="5">
    <source>
        <dbReference type="Google" id="ProtNLM"/>
    </source>
</evidence>
<feature type="compositionally biased region" description="Basic and acidic residues" evidence="2">
    <location>
        <begin position="372"/>
        <end position="402"/>
    </location>
</feature>